<accession>A0ACC0B7S6</accession>
<evidence type="ECO:0000313" key="1">
    <source>
        <dbReference type="EMBL" id="KAI5668681.1"/>
    </source>
</evidence>
<dbReference type="Proteomes" id="UP001060085">
    <property type="component" value="Linkage Group LG04"/>
</dbReference>
<dbReference type="EMBL" id="CM044704">
    <property type="protein sequence ID" value="KAI5668681.1"/>
    <property type="molecule type" value="Genomic_DNA"/>
</dbReference>
<comment type="caution">
    <text evidence="1">The sequence shown here is derived from an EMBL/GenBank/DDBJ whole genome shotgun (WGS) entry which is preliminary data.</text>
</comment>
<keyword evidence="2" id="KW-1185">Reference proteome</keyword>
<protein>
    <submittedName>
        <fullName evidence="1">Uncharacterized protein</fullName>
    </submittedName>
</protein>
<sequence>MRLYEFVRSYDLALDELRNSNAEACSLSENTSVVPCIGIVALEMDAVDIYTRNVFRMVRKQLGRQGLYYNVDVVCGDDTSRFYMKKYNSLAETWIVELNKNSGNPFNFTRILRVYNAKQVCRKQVYGGSIDSMSMNYVVEHVVVKINHNYMSRVGEYVEETTFCLYPEYDDDFFMFLAFSNWNEIDLPLLPYLDSMHIVTWDAQRVLKQDFLEIVNTIHTLAYQWFSLSHKNNPDGIKSIGNWELKVIYVQKDNMLNETLFFYKKNTIILNECFREGEDLYRFTITRAQYLAFI</sequence>
<proteinExistence type="predicted"/>
<gene>
    <name evidence="1" type="ORF">M9H77_18534</name>
</gene>
<name>A0ACC0B7S6_CATRO</name>
<evidence type="ECO:0000313" key="2">
    <source>
        <dbReference type="Proteomes" id="UP001060085"/>
    </source>
</evidence>
<organism evidence="1 2">
    <name type="scientific">Catharanthus roseus</name>
    <name type="common">Madagascar periwinkle</name>
    <name type="synonym">Vinca rosea</name>
    <dbReference type="NCBI Taxonomy" id="4058"/>
    <lineage>
        <taxon>Eukaryota</taxon>
        <taxon>Viridiplantae</taxon>
        <taxon>Streptophyta</taxon>
        <taxon>Embryophyta</taxon>
        <taxon>Tracheophyta</taxon>
        <taxon>Spermatophyta</taxon>
        <taxon>Magnoliopsida</taxon>
        <taxon>eudicotyledons</taxon>
        <taxon>Gunneridae</taxon>
        <taxon>Pentapetalae</taxon>
        <taxon>asterids</taxon>
        <taxon>lamiids</taxon>
        <taxon>Gentianales</taxon>
        <taxon>Apocynaceae</taxon>
        <taxon>Rauvolfioideae</taxon>
        <taxon>Vinceae</taxon>
        <taxon>Catharanthinae</taxon>
        <taxon>Catharanthus</taxon>
    </lineage>
</organism>
<reference evidence="2" key="1">
    <citation type="journal article" date="2023" name="Nat. Plants">
        <title>Single-cell RNA sequencing provides a high-resolution roadmap for understanding the multicellular compartmentation of specialized metabolism.</title>
        <authorList>
            <person name="Sun S."/>
            <person name="Shen X."/>
            <person name="Li Y."/>
            <person name="Li Y."/>
            <person name="Wang S."/>
            <person name="Li R."/>
            <person name="Zhang H."/>
            <person name="Shen G."/>
            <person name="Guo B."/>
            <person name="Wei J."/>
            <person name="Xu J."/>
            <person name="St-Pierre B."/>
            <person name="Chen S."/>
            <person name="Sun C."/>
        </authorList>
    </citation>
    <scope>NUCLEOTIDE SEQUENCE [LARGE SCALE GENOMIC DNA]</scope>
</reference>